<dbReference type="SUPFAM" id="SSF51905">
    <property type="entry name" value="FAD/NAD(P)-binding domain"/>
    <property type="match status" value="1"/>
</dbReference>
<evidence type="ECO:0000256" key="4">
    <source>
        <dbReference type="ARBA" id="ARBA00023002"/>
    </source>
</evidence>
<reference evidence="7" key="1">
    <citation type="submission" date="2021-01" db="UniProtKB">
        <authorList>
            <consortium name="EnsemblPlants"/>
        </authorList>
    </citation>
    <scope>IDENTIFICATION</scope>
</reference>
<dbReference type="InterPro" id="IPR007867">
    <property type="entry name" value="GMC_OxRtase_C"/>
</dbReference>
<keyword evidence="4" id="KW-0560">Oxidoreductase</keyword>
<feature type="region of interest" description="Disordered" evidence="5">
    <location>
        <begin position="1"/>
        <end position="25"/>
    </location>
</feature>
<evidence type="ECO:0000313" key="7">
    <source>
        <dbReference type="EnsemblPlants" id="Kaladp0865s0005.1.v1.1.CDS.1"/>
    </source>
</evidence>
<dbReference type="PANTHER" id="PTHR46056">
    <property type="entry name" value="LONG-CHAIN-ALCOHOL OXIDASE"/>
    <property type="match status" value="1"/>
</dbReference>
<proteinExistence type="inferred from homology"/>
<evidence type="ECO:0000256" key="1">
    <source>
        <dbReference type="ARBA" id="ARBA00010790"/>
    </source>
</evidence>
<keyword evidence="3" id="KW-0274">FAD</keyword>
<keyword evidence="8" id="KW-1185">Reference proteome</keyword>
<dbReference type="GO" id="GO:0016614">
    <property type="term" value="F:oxidoreductase activity, acting on CH-OH group of donors"/>
    <property type="evidence" value="ECO:0007669"/>
    <property type="project" value="InterPro"/>
</dbReference>
<evidence type="ECO:0000256" key="3">
    <source>
        <dbReference type="ARBA" id="ARBA00022827"/>
    </source>
</evidence>
<accession>A0A7N0VJB7</accession>
<dbReference type="PANTHER" id="PTHR46056:SF12">
    <property type="entry name" value="LONG-CHAIN-ALCOHOL OXIDASE"/>
    <property type="match status" value="1"/>
</dbReference>
<keyword evidence="2" id="KW-0285">Flavoprotein</keyword>
<evidence type="ECO:0000313" key="8">
    <source>
        <dbReference type="Proteomes" id="UP000594263"/>
    </source>
</evidence>
<organism evidence="7 8">
    <name type="scientific">Kalanchoe fedtschenkoi</name>
    <name type="common">Lavender scallops</name>
    <name type="synonym">South American air plant</name>
    <dbReference type="NCBI Taxonomy" id="63787"/>
    <lineage>
        <taxon>Eukaryota</taxon>
        <taxon>Viridiplantae</taxon>
        <taxon>Streptophyta</taxon>
        <taxon>Embryophyta</taxon>
        <taxon>Tracheophyta</taxon>
        <taxon>Spermatophyta</taxon>
        <taxon>Magnoliopsida</taxon>
        <taxon>eudicotyledons</taxon>
        <taxon>Gunneridae</taxon>
        <taxon>Pentapetalae</taxon>
        <taxon>Saxifragales</taxon>
        <taxon>Crassulaceae</taxon>
        <taxon>Kalanchoe</taxon>
    </lineage>
</organism>
<evidence type="ECO:0000259" key="6">
    <source>
        <dbReference type="Pfam" id="PF05199"/>
    </source>
</evidence>
<feature type="domain" description="Glucose-methanol-choline oxidoreductase C-terminal" evidence="6">
    <location>
        <begin position="4"/>
        <end position="55"/>
    </location>
</feature>
<sequence length="73" mass="7739">MYCSAHQMGSCRMGVSEDEGGVDEKGESWEASGLFVCDGSVLPSAVGVNPMITIESTAYCISKRIAESMKTRG</sequence>
<comment type="similarity">
    <text evidence="1">Belongs to the GMC oxidoreductase family.</text>
</comment>
<protein>
    <recommendedName>
        <fullName evidence="6">Glucose-methanol-choline oxidoreductase C-terminal domain-containing protein</fullName>
    </recommendedName>
</protein>
<dbReference type="EnsemblPlants" id="Kaladp0865s0005.1.v1.1">
    <property type="protein sequence ID" value="Kaladp0865s0005.1.v1.1.CDS.1"/>
    <property type="gene ID" value="Kaladp0865s0005.v1.1"/>
</dbReference>
<dbReference type="InterPro" id="IPR036188">
    <property type="entry name" value="FAD/NAD-bd_sf"/>
</dbReference>
<dbReference type="AlphaFoldDB" id="A0A7N0VJB7"/>
<dbReference type="OMA" id="DMHAFNT"/>
<name>A0A7N0VJB7_KALFE</name>
<evidence type="ECO:0000256" key="5">
    <source>
        <dbReference type="SAM" id="MobiDB-lite"/>
    </source>
</evidence>
<evidence type="ECO:0000256" key="2">
    <source>
        <dbReference type="ARBA" id="ARBA00022630"/>
    </source>
</evidence>
<dbReference type="Gene3D" id="3.50.50.60">
    <property type="entry name" value="FAD/NAD(P)-binding domain"/>
    <property type="match status" value="1"/>
</dbReference>
<dbReference type="Gramene" id="Kaladp0865s0005.1.v1.1">
    <property type="protein sequence ID" value="Kaladp0865s0005.1.v1.1.CDS.1"/>
    <property type="gene ID" value="Kaladp0865s0005.v1.1"/>
</dbReference>
<dbReference type="Proteomes" id="UP000594263">
    <property type="component" value="Unplaced"/>
</dbReference>
<dbReference type="Pfam" id="PF05199">
    <property type="entry name" value="GMC_oxred_C"/>
    <property type="match status" value="1"/>
</dbReference>